<keyword evidence="6" id="KW-1185">Reference proteome</keyword>
<dbReference type="EMBL" id="QYRT01000039">
    <property type="protein sequence ID" value="TIH32716.1"/>
    <property type="molecule type" value="Genomic_DNA"/>
</dbReference>
<proteinExistence type="predicted"/>
<feature type="domain" description="ABC transporter" evidence="4">
    <location>
        <begin position="2"/>
        <end position="235"/>
    </location>
</feature>
<dbReference type="GO" id="GO:0016887">
    <property type="term" value="F:ATP hydrolysis activity"/>
    <property type="evidence" value="ECO:0007669"/>
    <property type="project" value="InterPro"/>
</dbReference>
<keyword evidence="1" id="KW-0813">Transport</keyword>
<name>A0A4T2BSW1_9MICO</name>
<reference evidence="5 6" key="1">
    <citation type="journal article" date="2019" name="Microorganisms">
        <title>Systematic Affiliation and Genome Analysis of Subtercola vilae DB165(T) with Particular Emphasis on Cold Adaptation of an Isolate from a High-Altitude Cold Volcano Lake.</title>
        <authorList>
            <person name="Villalobos A.S."/>
            <person name="Wiese J."/>
            <person name="Imhoff J.F."/>
            <person name="Dorador C."/>
            <person name="Keller A."/>
            <person name="Hentschel U."/>
        </authorList>
    </citation>
    <scope>NUCLEOTIDE SEQUENCE [LARGE SCALE GENOMIC DNA]</scope>
    <source>
        <strain evidence="5 6">DB165</strain>
    </source>
</reference>
<gene>
    <name evidence="5" type="ORF">D4765_15620</name>
</gene>
<protein>
    <submittedName>
        <fullName evidence="5">ABC transporter ATP-binding protein</fullName>
    </submittedName>
</protein>
<dbReference type="SMART" id="SM00382">
    <property type="entry name" value="AAA"/>
    <property type="match status" value="1"/>
</dbReference>
<dbReference type="GO" id="GO:0043190">
    <property type="term" value="C:ATP-binding cassette (ABC) transporter complex"/>
    <property type="evidence" value="ECO:0007669"/>
    <property type="project" value="InterPro"/>
</dbReference>
<evidence type="ECO:0000313" key="6">
    <source>
        <dbReference type="Proteomes" id="UP000306192"/>
    </source>
</evidence>
<dbReference type="GO" id="GO:0022857">
    <property type="term" value="F:transmembrane transporter activity"/>
    <property type="evidence" value="ECO:0007669"/>
    <property type="project" value="InterPro"/>
</dbReference>
<comment type="caution">
    <text evidence="5">The sequence shown here is derived from an EMBL/GenBank/DDBJ whole genome shotgun (WGS) entry which is preliminary data.</text>
</comment>
<dbReference type="Gene3D" id="3.40.50.300">
    <property type="entry name" value="P-loop containing nucleotide triphosphate hydrolases"/>
    <property type="match status" value="1"/>
</dbReference>
<dbReference type="Pfam" id="PF08402">
    <property type="entry name" value="TOBE_2"/>
    <property type="match status" value="1"/>
</dbReference>
<keyword evidence="2" id="KW-0547">Nucleotide-binding</keyword>
<dbReference type="PANTHER" id="PTHR42781:SF4">
    <property type="entry name" value="SPERMIDINE_PUTRESCINE IMPORT ATP-BINDING PROTEIN POTA"/>
    <property type="match status" value="1"/>
</dbReference>
<evidence type="ECO:0000256" key="3">
    <source>
        <dbReference type="ARBA" id="ARBA00022840"/>
    </source>
</evidence>
<dbReference type="RefSeq" id="WP_136643244.1">
    <property type="nucleotide sequence ID" value="NZ_QYRT01000039.1"/>
</dbReference>
<dbReference type="PROSITE" id="PS50893">
    <property type="entry name" value="ABC_TRANSPORTER_2"/>
    <property type="match status" value="1"/>
</dbReference>
<dbReference type="InterPro" id="IPR003439">
    <property type="entry name" value="ABC_transporter-like_ATP-bd"/>
</dbReference>
<dbReference type="SUPFAM" id="SSF52540">
    <property type="entry name" value="P-loop containing nucleoside triphosphate hydrolases"/>
    <property type="match status" value="1"/>
</dbReference>
<dbReference type="InterPro" id="IPR027417">
    <property type="entry name" value="P-loop_NTPase"/>
</dbReference>
<evidence type="ECO:0000256" key="1">
    <source>
        <dbReference type="ARBA" id="ARBA00022448"/>
    </source>
</evidence>
<sequence>MTFTFDARVARRDFDVSFTLEEGETVAVLGPNGAGKSTLLNLISGLLAADDGHAELEGASLFDTRAGTQHGSKPPHQRAVALLAQEALLFPHLSVLNNVAFGPRSAGARRQASHAAARRWLAEVDGSEFENRRPAQLSGGQAQRIAVARALAAEPRLLLLDEPMAALDMAVTPAIRRMLKRVLAGRTALIVTHDILDAYTLADRVLVIERGRVVEDGPTREVLERPRTAFAAGIAGLSILSGVRTPTGLRTDDGIELAVSTGAAAANATEWPAPDAGTAVIVAVRPSAVTVSNRPPAAAVNAIEGVITDLEQRGDLVRVRTDRLAADLTARRVAELDLTDGSRAWFSFDPGAAALYPATRPRAR</sequence>
<evidence type="ECO:0000256" key="2">
    <source>
        <dbReference type="ARBA" id="ARBA00022741"/>
    </source>
</evidence>
<dbReference type="InterPro" id="IPR003593">
    <property type="entry name" value="AAA+_ATPase"/>
</dbReference>
<dbReference type="InterPro" id="IPR017871">
    <property type="entry name" value="ABC_transporter-like_CS"/>
</dbReference>
<keyword evidence="3 5" id="KW-0067">ATP-binding</keyword>
<dbReference type="PANTHER" id="PTHR42781">
    <property type="entry name" value="SPERMIDINE/PUTRESCINE IMPORT ATP-BINDING PROTEIN POTA"/>
    <property type="match status" value="1"/>
</dbReference>
<dbReference type="Pfam" id="PF00005">
    <property type="entry name" value="ABC_tran"/>
    <property type="match status" value="1"/>
</dbReference>
<organism evidence="5 6">
    <name type="scientific">Subtercola vilae</name>
    <dbReference type="NCBI Taxonomy" id="2056433"/>
    <lineage>
        <taxon>Bacteria</taxon>
        <taxon>Bacillati</taxon>
        <taxon>Actinomycetota</taxon>
        <taxon>Actinomycetes</taxon>
        <taxon>Micrococcales</taxon>
        <taxon>Microbacteriaceae</taxon>
        <taxon>Subtercola</taxon>
    </lineage>
</organism>
<accession>A0A4T2BSW1</accession>
<dbReference type="OrthoDB" id="9112331at2"/>
<evidence type="ECO:0000313" key="5">
    <source>
        <dbReference type="EMBL" id="TIH32716.1"/>
    </source>
</evidence>
<dbReference type="AlphaFoldDB" id="A0A4T2BSW1"/>
<dbReference type="Gene3D" id="2.40.50.100">
    <property type="match status" value="1"/>
</dbReference>
<dbReference type="InterPro" id="IPR013611">
    <property type="entry name" value="Transp-assoc_OB_typ2"/>
</dbReference>
<dbReference type="InterPro" id="IPR050093">
    <property type="entry name" value="ABC_SmlMolc_Importer"/>
</dbReference>
<dbReference type="Proteomes" id="UP000306192">
    <property type="component" value="Unassembled WGS sequence"/>
</dbReference>
<evidence type="ECO:0000259" key="4">
    <source>
        <dbReference type="PROSITE" id="PS50893"/>
    </source>
</evidence>
<dbReference type="InterPro" id="IPR008995">
    <property type="entry name" value="Mo/tungstate-bd_C_term_dom"/>
</dbReference>
<dbReference type="PROSITE" id="PS00211">
    <property type="entry name" value="ABC_TRANSPORTER_1"/>
    <property type="match status" value="1"/>
</dbReference>
<dbReference type="SUPFAM" id="SSF50331">
    <property type="entry name" value="MOP-like"/>
    <property type="match status" value="1"/>
</dbReference>
<dbReference type="GO" id="GO:0005524">
    <property type="term" value="F:ATP binding"/>
    <property type="evidence" value="ECO:0007669"/>
    <property type="project" value="UniProtKB-KW"/>
</dbReference>